<evidence type="ECO:0000256" key="1">
    <source>
        <dbReference type="ARBA" id="ARBA00011764"/>
    </source>
</evidence>
<organism evidence="9 10">
    <name type="scientific">Chrysodeixis includens</name>
    <name type="common">Soybean looper</name>
    <name type="synonym">Pseudoplusia includens</name>
    <dbReference type="NCBI Taxonomy" id="689277"/>
    <lineage>
        <taxon>Eukaryota</taxon>
        <taxon>Metazoa</taxon>
        <taxon>Ecdysozoa</taxon>
        <taxon>Arthropoda</taxon>
        <taxon>Hexapoda</taxon>
        <taxon>Insecta</taxon>
        <taxon>Pterygota</taxon>
        <taxon>Neoptera</taxon>
        <taxon>Endopterygota</taxon>
        <taxon>Lepidoptera</taxon>
        <taxon>Glossata</taxon>
        <taxon>Ditrysia</taxon>
        <taxon>Noctuoidea</taxon>
        <taxon>Noctuidae</taxon>
        <taxon>Plusiinae</taxon>
        <taxon>Chrysodeixis</taxon>
    </lineage>
</organism>
<reference evidence="9" key="1">
    <citation type="submission" date="2021-12" db="EMBL/GenBank/DDBJ databases">
        <authorList>
            <person name="King R."/>
        </authorList>
    </citation>
    <scope>NUCLEOTIDE SEQUENCE</scope>
</reference>
<dbReference type="OrthoDB" id="6340111at2759"/>
<evidence type="ECO:0000256" key="6">
    <source>
        <dbReference type="SAM" id="Coils"/>
    </source>
</evidence>
<feature type="region of interest" description="Disordered" evidence="7">
    <location>
        <begin position="93"/>
        <end position="113"/>
    </location>
</feature>
<sequence length="175" mass="20737">MDGKSMPLLKAKLHKMCSKKLAFTSWERDLIVALVQERPIIEDKRIHAQNIELKRKAWNELTTEFNSHSHVTPRNHIQLKRCWENIKTQRKKVSQESMGLTDSSETEPKIKRSSINMQESELDSELLALKIKRENILIKREESLIEYEKQIHDLQTKKLNLEIEILNKSLEDYIY</sequence>
<comment type="subunit">
    <text evidence="1">Self-associates forming complexes of several hundred monomers.</text>
</comment>
<evidence type="ECO:0000259" key="8">
    <source>
        <dbReference type="Pfam" id="PF13873"/>
    </source>
</evidence>
<protein>
    <recommendedName>
        <fullName evidence="2">Regulatory protein zeste</fullName>
    </recommendedName>
</protein>
<evidence type="ECO:0000256" key="3">
    <source>
        <dbReference type="ARBA" id="ARBA00023015"/>
    </source>
</evidence>
<dbReference type="EMBL" id="LR824020">
    <property type="protein sequence ID" value="CAH0589033.1"/>
    <property type="molecule type" value="Genomic_DNA"/>
</dbReference>
<name>A0A9P0BTM3_CHRIL</name>
<proteinExistence type="predicted"/>
<evidence type="ECO:0000256" key="2">
    <source>
        <dbReference type="ARBA" id="ARBA00016807"/>
    </source>
</evidence>
<keyword evidence="3" id="KW-0805">Transcription regulation</keyword>
<accession>A0A9P0BTM3</accession>
<dbReference type="AlphaFoldDB" id="A0A9P0BTM3"/>
<feature type="domain" description="Myb/SANT-like DNA-binding" evidence="8">
    <location>
        <begin position="20"/>
        <end position="92"/>
    </location>
</feature>
<keyword evidence="4" id="KW-0804">Transcription</keyword>
<evidence type="ECO:0000313" key="10">
    <source>
        <dbReference type="Proteomes" id="UP001154114"/>
    </source>
</evidence>
<comment type="function">
    <text evidence="5">Involved in transvection phenomena (= synapsis-dependent gene expression), where the synaptic pairing of chromosomes carrying genes with which zeste interacts influences the expression of these genes. Zeste binds to DNA and stimulates transcription from a nearby promoter.</text>
</comment>
<dbReference type="Pfam" id="PF13873">
    <property type="entry name" value="Myb_DNA-bind_5"/>
    <property type="match status" value="1"/>
</dbReference>
<keyword evidence="6" id="KW-0175">Coiled coil</keyword>
<dbReference type="InterPro" id="IPR028002">
    <property type="entry name" value="Myb_DNA-bind_5"/>
</dbReference>
<evidence type="ECO:0000256" key="4">
    <source>
        <dbReference type="ARBA" id="ARBA00023163"/>
    </source>
</evidence>
<dbReference type="Proteomes" id="UP001154114">
    <property type="component" value="Chromosome 17"/>
</dbReference>
<evidence type="ECO:0000256" key="5">
    <source>
        <dbReference type="ARBA" id="ARBA00025466"/>
    </source>
</evidence>
<feature type="coiled-coil region" evidence="6">
    <location>
        <begin position="137"/>
        <end position="164"/>
    </location>
</feature>
<evidence type="ECO:0000256" key="7">
    <source>
        <dbReference type="SAM" id="MobiDB-lite"/>
    </source>
</evidence>
<gene>
    <name evidence="9" type="ORF">CINC_LOCUS4244</name>
</gene>
<keyword evidence="10" id="KW-1185">Reference proteome</keyword>
<evidence type="ECO:0000313" key="9">
    <source>
        <dbReference type="EMBL" id="CAH0589033.1"/>
    </source>
</evidence>